<dbReference type="OrthoDB" id="9815002at2"/>
<dbReference type="SUPFAM" id="SSF54106">
    <property type="entry name" value="LysM domain"/>
    <property type="match status" value="2"/>
</dbReference>
<dbReference type="InterPro" id="IPR036779">
    <property type="entry name" value="LysM_dom_sf"/>
</dbReference>
<dbReference type="CDD" id="cd16894">
    <property type="entry name" value="MltD-like"/>
    <property type="match status" value="1"/>
</dbReference>
<name>A0A2T2YLB6_9BACT</name>
<reference evidence="3 4" key="1">
    <citation type="submission" date="2018-03" db="EMBL/GenBank/DDBJ databases">
        <title>Adhaeribacter sp. HMF7605 Genome sequencing and assembly.</title>
        <authorList>
            <person name="Kang H."/>
            <person name="Kang J."/>
            <person name="Cha I."/>
            <person name="Kim H."/>
            <person name="Joh K."/>
        </authorList>
    </citation>
    <scope>NUCLEOTIDE SEQUENCE [LARGE SCALE GENOMIC DNA]</scope>
    <source>
        <strain evidence="3 4">HMF7605</strain>
    </source>
</reference>
<dbReference type="Pfam" id="PF01464">
    <property type="entry name" value="SLT"/>
    <property type="match status" value="1"/>
</dbReference>
<feature type="domain" description="LysM" evidence="2">
    <location>
        <begin position="484"/>
        <end position="528"/>
    </location>
</feature>
<proteinExistence type="inferred from homology"/>
<dbReference type="RefSeq" id="WP_106932491.1">
    <property type="nucleotide sequence ID" value="NZ_PYFT01000001.1"/>
</dbReference>
<dbReference type="Pfam" id="PF01476">
    <property type="entry name" value="LysM"/>
    <property type="match status" value="2"/>
</dbReference>
<organism evidence="3 4">
    <name type="scientific">Adhaeribacter arboris</name>
    <dbReference type="NCBI Taxonomy" id="2072846"/>
    <lineage>
        <taxon>Bacteria</taxon>
        <taxon>Pseudomonadati</taxon>
        <taxon>Bacteroidota</taxon>
        <taxon>Cytophagia</taxon>
        <taxon>Cytophagales</taxon>
        <taxon>Hymenobacteraceae</taxon>
        <taxon>Adhaeribacter</taxon>
    </lineage>
</organism>
<dbReference type="InterPro" id="IPR023346">
    <property type="entry name" value="Lysozyme-like_dom_sf"/>
</dbReference>
<dbReference type="GO" id="GO:0008933">
    <property type="term" value="F:peptidoglycan lytic transglycosylase activity"/>
    <property type="evidence" value="ECO:0007669"/>
    <property type="project" value="InterPro"/>
</dbReference>
<evidence type="ECO:0000256" key="1">
    <source>
        <dbReference type="ARBA" id="ARBA00007734"/>
    </source>
</evidence>
<dbReference type="GO" id="GO:0000270">
    <property type="term" value="P:peptidoglycan metabolic process"/>
    <property type="evidence" value="ECO:0007669"/>
    <property type="project" value="InterPro"/>
</dbReference>
<dbReference type="SMART" id="SM00257">
    <property type="entry name" value="LysM"/>
    <property type="match status" value="2"/>
</dbReference>
<protein>
    <submittedName>
        <fullName evidence="3">Lytic transglycosylase</fullName>
    </submittedName>
</protein>
<dbReference type="AlphaFoldDB" id="A0A2T2YLB6"/>
<dbReference type="GO" id="GO:0016020">
    <property type="term" value="C:membrane"/>
    <property type="evidence" value="ECO:0007669"/>
    <property type="project" value="InterPro"/>
</dbReference>
<dbReference type="PROSITE" id="PS00922">
    <property type="entry name" value="TRANSGLYCOSYLASE"/>
    <property type="match status" value="1"/>
</dbReference>
<dbReference type="SUPFAM" id="SSF53955">
    <property type="entry name" value="Lysozyme-like"/>
    <property type="match status" value="1"/>
</dbReference>
<sequence>MMQIRLLTLLFLLSGLLLSLESKAGFFLNTKKKEVVLADTLYPTALTDTVHLADTTHLEEILGLALPDSVPMVTNDLIMDRLSCLQKEIPLHFNPYVRGFVDYFTIRNRKYSRRVLSRENIYFPLFEQYLAKYNLPNELKYLAVVESALIPRAVSHAAAVGLWQFIPSAASDYKLKIDTYIDERMDPEKATDAACRYLRNLHRMFGGNWELALAAYNCGPGNVRKAIKRAGGQADFWAIFPFLPKETRGYVPSLTAIIYTMNHAVDHEIQPDTLLYATATDTILINQSLDLKKLSQQLSLDAEELPKLNPEVKKAILPVNVRNYPLKVPATHKTLLAANRTLILDSCKLPDLVPPSYQNILIAKKVVTPIAPLATTLPDSAATDSVWQKKEYIVAAGDNLTRIANRHNISVEQLRTWNNLSPKQKLLARQKLILFTSAAQDHLLASNSSNQTNVAEAHEVKVPVKTASARKTANNKKSLSRVKLVHTVQPNDTLWSISRRYNDIPVEKIKKLNRLKTNSLKPGMKLVIS</sequence>
<comment type="caution">
    <text evidence="3">The sequence shown here is derived from an EMBL/GenBank/DDBJ whole genome shotgun (WGS) entry which is preliminary data.</text>
</comment>
<dbReference type="Proteomes" id="UP000240357">
    <property type="component" value="Unassembled WGS sequence"/>
</dbReference>
<dbReference type="InterPro" id="IPR000189">
    <property type="entry name" value="Transglyc_AS"/>
</dbReference>
<dbReference type="Gene3D" id="1.10.530.10">
    <property type="match status" value="1"/>
</dbReference>
<dbReference type="EMBL" id="PYFT01000001">
    <property type="protein sequence ID" value="PSR56313.1"/>
    <property type="molecule type" value="Genomic_DNA"/>
</dbReference>
<gene>
    <name evidence="3" type="ORF">AHMF7605_23855</name>
</gene>
<evidence type="ECO:0000313" key="4">
    <source>
        <dbReference type="Proteomes" id="UP000240357"/>
    </source>
</evidence>
<dbReference type="PANTHER" id="PTHR37423:SF2">
    <property type="entry name" value="MEMBRANE-BOUND LYTIC MUREIN TRANSGLYCOSYLASE C"/>
    <property type="match status" value="1"/>
</dbReference>
<evidence type="ECO:0000259" key="2">
    <source>
        <dbReference type="PROSITE" id="PS51782"/>
    </source>
</evidence>
<dbReference type="Gene3D" id="3.10.350.10">
    <property type="entry name" value="LysM domain"/>
    <property type="match status" value="2"/>
</dbReference>
<keyword evidence="4" id="KW-1185">Reference proteome</keyword>
<dbReference type="InterPro" id="IPR018392">
    <property type="entry name" value="LysM"/>
</dbReference>
<dbReference type="PROSITE" id="PS51782">
    <property type="entry name" value="LYSM"/>
    <property type="match status" value="2"/>
</dbReference>
<comment type="similarity">
    <text evidence="1">Belongs to the transglycosylase Slt family.</text>
</comment>
<accession>A0A2T2YLB6</accession>
<dbReference type="CDD" id="cd00118">
    <property type="entry name" value="LysM"/>
    <property type="match status" value="2"/>
</dbReference>
<dbReference type="PANTHER" id="PTHR37423">
    <property type="entry name" value="SOLUBLE LYTIC MUREIN TRANSGLYCOSYLASE-RELATED"/>
    <property type="match status" value="1"/>
</dbReference>
<feature type="domain" description="LysM" evidence="2">
    <location>
        <begin position="390"/>
        <end position="434"/>
    </location>
</feature>
<evidence type="ECO:0000313" key="3">
    <source>
        <dbReference type="EMBL" id="PSR56313.1"/>
    </source>
</evidence>
<dbReference type="InterPro" id="IPR008258">
    <property type="entry name" value="Transglycosylase_SLT_dom_1"/>
</dbReference>